<protein>
    <submittedName>
        <fullName evidence="2">Metallophosphoesterase</fullName>
    </submittedName>
</protein>
<dbReference type="Proteomes" id="UP000547209">
    <property type="component" value="Unassembled WGS sequence"/>
</dbReference>
<dbReference type="RefSeq" id="WP_185672508.1">
    <property type="nucleotide sequence ID" value="NZ_JACJVP010000050.1"/>
</dbReference>
<dbReference type="InterPro" id="IPR051918">
    <property type="entry name" value="STPP_CPPED1"/>
</dbReference>
<name>A0A7X0RW11_9BACL</name>
<gene>
    <name evidence="2" type="ORF">H7C19_28580</name>
</gene>
<proteinExistence type="predicted"/>
<dbReference type="PANTHER" id="PTHR43143">
    <property type="entry name" value="METALLOPHOSPHOESTERASE, CALCINEURIN SUPERFAMILY"/>
    <property type="match status" value="1"/>
</dbReference>
<dbReference type="PANTHER" id="PTHR43143:SF1">
    <property type="entry name" value="SERINE_THREONINE-PROTEIN PHOSPHATASE CPPED1"/>
    <property type="match status" value="1"/>
</dbReference>
<evidence type="ECO:0000313" key="2">
    <source>
        <dbReference type="EMBL" id="MBB6674645.1"/>
    </source>
</evidence>
<accession>A0A7X0RW11</accession>
<dbReference type="AlphaFoldDB" id="A0A7X0RW11"/>
<dbReference type="GO" id="GO:0016787">
    <property type="term" value="F:hydrolase activity"/>
    <property type="evidence" value="ECO:0007669"/>
    <property type="project" value="InterPro"/>
</dbReference>
<sequence>MLNAKDAEEKRERPLLAFQVITDTHVTADPDHAYNRNLDRALADIAAHAEESRGIMHVGDVTDHGLAEEYDAFARIWRRYADRLPDIRFATGNHDVGLGVWDERLHRFLAATGMPGPYHDYRIEGYPFLFLGTEEGLELFCSLSERQLAWLDAKLGEVSRDRPAFVFLHQPLKDTVAGSLEAQRWYGVEQDETLKAVLAKHPHAIVFTGHTHWEMDAPHTFYDGGGTLPPMFNAASVAYLWTDEDERKEGSQGYYVEVYRDRVLVRGRDFTRGTWVENARFEIKSSLQRQLTAE</sequence>
<dbReference type="InterPro" id="IPR004843">
    <property type="entry name" value="Calcineurin-like_PHP"/>
</dbReference>
<dbReference type="Pfam" id="PF00149">
    <property type="entry name" value="Metallophos"/>
    <property type="match status" value="1"/>
</dbReference>
<feature type="domain" description="Calcineurin-like phosphoesterase" evidence="1">
    <location>
        <begin position="20"/>
        <end position="213"/>
    </location>
</feature>
<evidence type="ECO:0000259" key="1">
    <source>
        <dbReference type="Pfam" id="PF00149"/>
    </source>
</evidence>
<comment type="caution">
    <text evidence="2">The sequence shown here is derived from an EMBL/GenBank/DDBJ whole genome shotgun (WGS) entry which is preliminary data.</text>
</comment>
<dbReference type="InterPro" id="IPR029052">
    <property type="entry name" value="Metallo-depent_PP-like"/>
</dbReference>
<dbReference type="SUPFAM" id="SSF56300">
    <property type="entry name" value="Metallo-dependent phosphatases"/>
    <property type="match status" value="1"/>
</dbReference>
<reference evidence="2 3" key="1">
    <citation type="submission" date="2020-08" db="EMBL/GenBank/DDBJ databases">
        <title>Cohnella phylogeny.</title>
        <authorList>
            <person name="Dunlap C."/>
        </authorList>
    </citation>
    <scope>NUCLEOTIDE SEQUENCE [LARGE SCALE GENOMIC DNA]</scope>
    <source>
        <strain evidence="2 3">DSM 28246</strain>
    </source>
</reference>
<dbReference type="EMBL" id="JACJVP010000050">
    <property type="protein sequence ID" value="MBB6674645.1"/>
    <property type="molecule type" value="Genomic_DNA"/>
</dbReference>
<dbReference type="Gene3D" id="3.60.21.10">
    <property type="match status" value="1"/>
</dbReference>
<keyword evidence="3" id="KW-1185">Reference proteome</keyword>
<organism evidence="2 3">
    <name type="scientific">Cohnella nanjingensis</name>
    <dbReference type="NCBI Taxonomy" id="1387779"/>
    <lineage>
        <taxon>Bacteria</taxon>
        <taxon>Bacillati</taxon>
        <taxon>Bacillota</taxon>
        <taxon>Bacilli</taxon>
        <taxon>Bacillales</taxon>
        <taxon>Paenibacillaceae</taxon>
        <taxon>Cohnella</taxon>
    </lineage>
</organism>
<evidence type="ECO:0000313" key="3">
    <source>
        <dbReference type="Proteomes" id="UP000547209"/>
    </source>
</evidence>